<dbReference type="PANTHER" id="PTHR43651:SF3">
    <property type="entry name" value="1,4-ALPHA-GLUCAN-BRANCHING ENZYME"/>
    <property type="match status" value="1"/>
</dbReference>
<keyword evidence="2" id="KW-1185">Reference proteome</keyword>
<name>A0ABY7M5K4_9CHLR</name>
<sequence>MAEESTAWPMVSRPTSMGGLGFGFKWDMGWMHDTLLYFGHDPVHRKWHHNLLTFRALYGFTENFVLALSHDEVVHGKGSLLGKMPGERLAEVSRTCGCCSPTSGTLPGKKLLFMGQEFGQWSEWNHEQELEWHLAGYERHAGLARLVGDLNRLYRELPALHSDGPRPGGVRVDRLQRRGAEHAELPADGRRTVGGRWRWR</sequence>
<evidence type="ECO:0000313" key="1">
    <source>
        <dbReference type="EMBL" id="WBL35248.1"/>
    </source>
</evidence>
<dbReference type="InterPro" id="IPR017853">
    <property type="entry name" value="GH"/>
</dbReference>
<gene>
    <name evidence="1" type="ORF">O0235_10665</name>
</gene>
<dbReference type="RefSeq" id="WP_270055775.1">
    <property type="nucleotide sequence ID" value="NZ_CP115149.1"/>
</dbReference>
<dbReference type="Proteomes" id="UP001212803">
    <property type="component" value="Chromosome"/>
</dbReference>
<organism evidence="1 2">
    <name type="scientific">Tepidiforma flava</name>
    <dbReference type="NCBI Taxonomy" id="3004094"/>
    <lineage>
        <taxon>Bacteria</taxon>
        <taxon>Bacillati</taxon>
        <taxon>Chloroflexota</taxon>
        <taxon>Tepidiformia</taxon>
        <taxon>Tepidiformales</taxon>
        <taxon>Tepidiformaceae</taxon>
        <taxon>Tepidiforma</taxon>
    </lineage>
</organism>
<evidence type="ECO:0008006" key="3">
    <source>
        <dbReference type="Google" id="ProtNLM"/>
    </source>
</evidence>
<accession>A0ABY7M5K4</accession>
<reference evidence="1 2" key="1">
    <citation type="journal article" date="2023" name="ISME J.">
        <title>Thermophilic Dehalococcoidia with unusual traits shed light on an unexpected past.</title>
        <authorList>
            <person name="Palmer M."/>
            <person name="Covington J.K."/>
            <person name="Zhou E.M."/>
            <person name="Thomas S.C."/>
            <person name="Habib N."/>
            <person name="Seymour C.O."/>
            <person name="Lai D."/>
            <person name="Johnston J."/>
            <person name="Hashimi A."/>
            <person name="Jiao J.Y."/>
            <person name="Muok A.R."/>
            <person name="Liu L."/>
            <person name="Xian W.D."/>
            <person name="Zhi X.Y."/>
            <person name="Li M.M."/>
            <person name="Silva L.P."/>
            <person name="Bowen B.P."/>
            <person name="Louie K."/>
            <person name="Briegel A."/>
            <person name="Pett-Ridge J."/>
            <person name="Weber P.K."/>
            <person name="Tocheva E.I."/>
            <person name="Woyke T."/>
            <person name="Northen T.R."/>
            <person name="Mayali X."/>
            <person name="Li W.J."/>
            <person name="Hedlund B.P."/>
        </authorList>
    </citation>
    <scope>NUCLEOTIDE SEQUENCE [LARGE SCALE GENOMIC DNA]</scope>
    <source>
        <strain evidence="1 2">YIM 72310</strain>
    </source>
</reference>
<evidence type="ECO:0000313" key="2">
    <source>
        <dbReference type="Proteomes" id="UP001212803"/>
    </source>
</evidence>
<dbReference type="SUPFAM" id="SSF51445">
    <property type="entry name" value="(Trans)glycosidases"/>
    <property type="match status" value="1"/>
</dbReference>
<proteinExistence type="predicted"/>
<dbReference type="EMBL" id="CP115149">
    <property type="protein sequence ID" value="WBL35248.1"/>
    <property type="molecule type" value="Genomic_DNA"/>
</dbReference>
<dbReference type="PANTHER" id="PTHR43651">
    <property type="entry name" value="1,4-ALPHA-GLUCAN-BRANCHING ENZYME"/>
    <property type="match status" value="1"/>
</dbReference>
<dbReference type="Gene3D" id="3.20.20.80">
    <property type="entry name" value="Glycosidases"/>
    <property type="match status" value="1"/>
</dbReference>
<protein>
    <recommendedName>
        <fullName evidence="3">1,4-alpha-glucan branching enzyme</fullName>
    </recommendedName>
</protein>